<evidence type="ECO:0000256" key="1">
    <source>
        <dbReference type="SAM" id="Phobius"/>
    </source>
</evidence>
<evidence type="ECO:0000259" key="2">
    <source>
        <dbReference type="PROSITE" id="PS51724"/>
    </source>
</evidence>
<dbReference type="Pfam" id="PF05036">
    <property type="entry name" value="SPOR"/>
    <property type="match status" value="1"/>
</dbReference>
<keyword evidence="1" id="KW-0812">Transmembrane</keyword>
<dbReference type="RefSeq" id="WP_089888457.1">
    <property type="nucleotide sequence ID" value="NZ_CALJFH010000026.1"/>
</dbReference>
<name>A0A1H3IIQ6_9RHOB</name>
<evidence type="ECO:0000313" key="4">
    <source>
        <dbReference type="Proteomes" id="UP000199026"/>
    </source>
</evidence>
<accession>A0A1H3IIQ6</accession>
<dbReference type="InterPro" id="IPR036680">
    <property type="entry name" value="SPOR-like_sf"/>
</dbReference>
<proteinExistence type="predicted"/>
<protein>
    <submittedName>
        <fullName evidence="3">Sporulation related domain-containing protein</fullName>
    </submittedName>
</protein>
<evidence type="ECO:0000313" key="3">
    <source>
        <dbReference type="EMBL" id="SDY27571.1"/>
    </source>
</evidence>
<dbReference type="AlphaFoldDB" id="A0A1H3IIQ6"/>
<dbReference type="Proteomes" id="UP000199026">
    <property type="component" value="Unassembled WGS sequence"/>
</dbReference>
<dbReference type="InterPro" id="IPR007730">
    <property type="entry name" value="SPOR-like_dom"/>
</dbReference>
<dbReference type="OrthoDB" id="8479416at2"/>
<organism evidence="3 4">
    <name type="scientific">Lentibacter algarum</name>
    <dbReference type="NCBI Taxonomy" id="576131"/>
    <lineage>
        <taxon>Bacteria</taxon>
        <taxon>Pseudomonadati</taxon>
        <taxon>Pseudomonadota</taxon>
        <taxon>Alphaproteobacteria</taxon>
        <taxon>Rhodobacterales</taxon>
        <taxon>Roseobacteraceae</taxon>
        <taxon>Lentibacter</taxon>
    </lineage>
</organism>
<reference evidence="3 4" key="1">
    <citation type="submission" date="2016-10" db="EMBL/GenBank/DDBJ databases">
        <authorList>
            <person name="de Groot N.N."/>
        </authorList>
    </citation>
    <scope>NUCLEOTIDE SEQUENCE [LARGE SCALE GENOMIC DNA]</scope>
    <source>
        <strain evidence="3 4">DSM 24677</strain>
    </source>
</reference>
<dbReference type="PROSITE" id="PS51724">
    <property type="entry name" value="SPOR"/>
    <property type="match status" value="1"/>
</dbReference>
<dbReference type="GO" id="GO:0042834">
    <property type="term" value="F:peptidoglycan binding"/>
    <property type="evidence" value="ECO:0007669"/>
    <property type="project" value="InterPro"/>
</dbReference>
<sequence length="331" mass="34334">MAELPYSGARQSSSAAYSLGTLTNYAGAVVSLGLMVGIGVWGYKVVARDVSGVPVVRAASNEPMRMAPEKPGGQLAAHQGLSVNEVMAKGGAEKPAERLVLAPKPVDLTEEDQPLAGIVAPSPVVRSEAGVSLEESDAEPLTPQMASIRALAEALADGVAPLAAQEAQVETVTPVAVVVPAEPVTAVIEAVPEVTAVEDNIVAEPVKASLVSTSLRPKLRPAAFKAVAPAATEAAVLAALTSEAGSIPVGTRLVQLGAFDSAEVAGREWERLVTKFGEYMDGKERVIQRAESGGRVFYRLRAMGFADLSDSRRFCAALVAERADCIPVVSK</sequence>
<dbReference type="EMBL" id="FNPR01000001">
    <property type="protein sequence ID" value="SDY27571.1"/>
    <property type="molecule type" value="Genomic_DNA"/>
</dbReference>
<feature type="domain" description="SPOR" evidence="2">
    <location>
        <begin position="246"/>
        <end position="331"/>
    </location>
</feature>
<gene>
    <name evidence="3" type="ORF">SAMN05444486_1011100</name>
</gene>
<keyword evidence="1" id="KW-1133">Transmembrane helix</keyword>
<dbReference type="STRING" id="576131.SAMN05444486_1011100"/>
<dbReference type="Gene3D" id="3.30.70.1070">
    <property type="entry name" value="Sporulation related repeat"/>
    <property type="match status" value="1"/>
</dbReference>
<dbReference type="GeneID" id="78123883"/>
<keyword evidence="1" id="KW-0472">Membrane</keyword>
<keyword evidence="4" id="KW-1185">Reference proteome</keyword>
<feature type="transmembrane region" description="Helical" evidence="1">
    <location>
        <begin position="22"/>
        <end position="43"/>
    </location>
</feature>